<evidence type="ECO:0000256" key="2">
    <source>
        <dbReference type="SAM" id="Phobius"/>
    </source>
</evidence>
<gene>
    <name evidence="4" type="ORF">EGW08_019711</name>
</gene>
<keyword evidence="5" id="KW-1185">Reference proteome</keyword>
<reference evidence="4 5" key="1">
    <citation type="submission" date="2019-01" db="EMBL/GenBank/DDBJ databases">
        <title>A draft genome assembly of the solar-powered sea slug Elysia chlorotica.</title>
        <authorList>
            <person name="Cai H."/>
            <person name="Li Q."/>
            <person name="Fang X."/>
            <person name="Li J."/>
            <person name="Curtis N.E."/>
            <person name="Altenburger A."/>
            <person name="Shibata T."/>
            <person name="Feng M."/>
            <person name="Maeda T."/>
            <person name="Schwartz J.A."/>
            <person name="Shigenobu S."/>
            <person name="Lundholm N."/>
            <person name="Nishiyama T."/>
            <person name="Yang H."/>
            <person name="Hasebe M."/>
            <person name="Li S."/>
            <person name="Pierce S.K."/>
            <person name="Wang J."/>
        </authorList>
    </citation>
    <scope>NUCLEOTIDE SEQUENCE [LARGE SCALE GENOMIC DNA]</scope>
    <source>
        <strain evidence="4">EC2010</strain>
        <tissue evidence="4">Whole organism of an adult</tissue>
    </source>
</reference>
<dbReference type="GO" id="GO:0038023">
    <property type="term" value="F:signaling receptor activity"/>
    <property type="evidence" value="ECO:0007669"/>
    <property type="project" value="TreeGrafter"/>
</dbReference>
<dbReference type="PANTHER" id="PTHR47139">
    <property type="entry name" value="TUMOR NECROSIS FACTOR RECEPTOR SUPERFAMILY MEMBER 9"/>
    <property type="match status" value="1"/>
</dbReference>
<feature type="signal peptide" evidence="3">
    <location>
        <begin position="1"/>
        <end position="22"/>
    </location>
</feature>
<dbReference type="EMBL" id="RQTK01001057">
    <property type="protein sequence ID" value="RUS72529.1"/>
    <property type="molecule type" value="Genomic_DNA"/>
</dbReference>
<organism evidence="4 5">
    <name type="scientific">Elysia chlorotica</name>
    <name type="common">Eastern emerald elysia</name>
    <name type="synonym">Sea slug</name>
    <dbReference type="NCBI Taxonomy" id="188477"/>
    <lineage>
        <taxon>Eukaryota</taxon>
        <taxon>Metazoa</taxon>
        <taxon>Spiralia</taxon>
        <taxon>Lophotrochozoa</taxon>
        <taxon>Mollusca</taxon>
        <taxon>Gastropoda</taxon>
        <taxon>Heterobranchia</taxon>
        <taxon>Euthyneura</taxon>
        <taxon>Panpulmonata</taxon>
        <taxon>Sacoglossa</taxon>
        <taxon>Placobranchoidea</taxon>
        <taxon>Plakobranchidae</taxon>
        <taxon>Elysia</taxon>
    </lineage>
</organism>
<feature type="compositionally biased region" description="Low complexity" evidence="1">
    <location>
        <begin position="110"/>
        <end position="140"/>
    </location>
</feature>
<evidence type="ECO:0000256" key="3">
    <source>
        <dbReference type="SAM" id="SignalP"/>
    </source>
</evidence>
<evidence type="ECO:0000313" key="5">
    <source>
        <dbReference type="Proteomes" id="UP000271974"/>
    </source>
</evidence>
<name>A0A433STD7_ELYCH</name>
<evidence type="ECO:0000256" key="1">
    <source>
        <dbReference type="SAM" id="MobiDB-lite"/>
    </source>
</evidence>
<accession>A0A433STD7</accession>
<sequence length="311" mass="35102">MENYMKILATFIIAITCTVVCGKECTDINYCVEGQKCDGDTCVPCEKGTFQIEKSHQREECTPWAKKPSSSHWVIKIQGTAERDQVWGCADGYKVFQLTPQEQRCREIPTSSSSTTASTVPAKLNTSTPTPTSTNTKKSSSGLSTRTILLLVLLIVLIVFVAIGIPVIAIIVICKRRKKKGTKNREKIDEESHPLKNSSCKQALDLLADYLTENLTQESMDKLFMRLPSRNFYPNNSITYKPDRSLRSYREIFIEWREKNPDVGLEKITDILIDIGQTEITEKEDYKNRIANLLKEERAAASQENGTMETS</sequence>
<feature type="transmembrane region" description="Helical" evidence="2">
    <location>
        <begin position="148"/>
        <end position="174"/>
    </location>
</feature>
<feature type="chain" id="PRO_5019515962" description="TNFR-Cys domain-containing protein" evidence="3">
    <location>
        <begin position="23"/>
        <end position="311"/>
    </location>
</feature>
<proteinExistence type="predicted"/>
<evidence type="ECO:0008006" key="6">
    <source>
        <dbReference type="Google" id="ProtNLM"/>
    </source>
</evidence>
<feature type="region of interest" description="Disordered" evidence="1">
    <location>
        <begin position="106"/>
        <end position="140"/>
    </location>
</feature>
<evidence type="ECO:0000313" key="4">
    <source>
        <dbReference type="EMBL" id="RUS72529.1"/>
    </source>
</evidence>
<dbReference type="Proteomes" id="UP000271974">
    <property type="component" value="Unassembled WGS sequence"/>
</dbReference>
<dbReference type="GO" id="GO:0042127">
    <property type="term" value="P:regulation of cell population proliferation"/>
    <property type="evidence" value="ECO:0007669"/>
    <property type="project" value="TreeGrafter"/>
</dbReference>
<comment type="caution">
    <text evidence="4">The sequence shown here is derived from an EMBL/GenBank/DDBJ whole genome shotgun (WGS) entry which is preliminary data.</text>
</comment>
<dbReference type="AlphaFoldDB" id="A0A433STD7"/>
<protein>
    <recommendedName>
        <fullName evidence="6">TNFR-Cys domain-containing protein</fullName>
    </recommendedName>
</protein>
<dbReference type="PANTHER" id="PTHR47139:SF1">
    <property type="entry name" value="TUMOR NECROSIS FACTOR RECEPTOR SUPERFAMILY MEMBER 9"/>
    <property type="match status" value="1"/>
</dbReference>
<keyword evidence="2" id="KW-1133">Transmembrane helix</keyword>
<keyword evidence="2" id="KW-0472">Membrane</keyword>
<keyword evidence="3" id="KW-0732">Signal</keyword>
<keyword evidence="2" id="KW-0812">Transmembrane</keyword>